<dbReference type="PROSITE" id="PS50206">
    <property type="entry name" value="RHODANESE_3"/>
    <property type="match status" value="1"/>
</dbReference>
<feature type="region of interest" description="Disordered" evidence="7">
    <location>
        <begin position="24"/>
        <end position="52"/>
    </location>
</feature>
<proteinExistence type="inferred from homology"/>
<evidence type="ECO:0000313" key="10">
    <source>
        <dbReference type="EMBL" id="MUM78479.1"/>
    </source>
</evidence>
<keyword evidence="3 8" id="KW-0812">Transmembrane</keyword>
<evidence type="ECO:0000256" key="4">
    <source>
        <dbReference type="ARBA" id="ARBA00022989"/>
    </source>
</evidence>
<dbReference type="Pfam" id="PF12704">
    <property type="entry name" value="MacB_PCD"/>
    <property type="match status" value="1"/>
</dbReference>
<gene>
    <name evidence="10" type="ORF">GKC30_12620</name>
</gene>
<feature type="transmembrane region" description="Helical" evidence="8">
    <location>
        <begin position="443"/>
        <end position="464"/>
    </location>
</feature>
<comment type="caution">
    <text evidence="10">The sequence shown here is derived from an EMBL/GenBank/DDBJ whole genome shotgun (WGS) entry which is preliminary data.</text>
</comment>
<sequence>MGLCRSVRDRLFLCPAPGQKRCGHARGSGIEEGGMRASFPRQAGEPASLRPPSGAAGMRFGLRAALRILKIQPLRTLLAMLGVFLGALLLVGITHVLGAISLSMEAQARSLGSHIATITPERPSFSRREDVRFVSGTESAGDAALAGQDDRYAPLDPAATLTPDDLEVVMTEIPYFTAGVPFIVSEGWISHGGEASGCTIMGVTPDYPGLHAITPAHGRFFDDEEERLASLVCVLGDALARRIFGDPAAALDAHVRIHRSAVRVLGIMAPRGADSGGANMDEVVFVPVRTAMQRFSTQDHVSGLFLEMRSREAIPVLSRSIEALLRQRHRLTRDARNDFSMSFAGQVDEMVTNATELMTTLGLIGAGISFFVGSLGIFSIMILMVHARKTEIGIRRAVGAPKRLILLQFLFEAGLMAGAGGALGVVAALALTQAVAALGLLPGYLNIPLAVGVCLLSLICGLLAGGYPAWKAARLEVLAALRE</sequence>
<evidence type="ECO:0000256" key="7">
    <source>
        <dbReference type="SAM" id="MobiDB-lite"/>
    </source>
</evidence>
<organism evidence="10 11">
    <name type="scientific">Pseudodesulfovibrio alkaliphilus</name>
    <dbReference type="NCBI Taxonomy" id="2661613"/>
    <lineage>
        <taxon>Bacteria</taxon>
        <taxon>Pseudomonadati</taxon>
        <taxon>Thermodesulfobacteriota</taxon>
        <taxon>Desulfovibrionia</taxon>
        <taxon>Desulfovibrionales</taxon>
        <taxon>Desulfovibrionaceae</taxon>
    </lineage>
</organism>
<feature type="domain" description="Rhodanese" evidence="9">
    <location>
        <begin position="462"/>
        <end position="479"/>
    </location>
</feature>
<evidence type="ECO:0000256" key="8">
    <source>
        <dbReference type="SAM" id="Phobius"/>
    </source>
</evidence>
<dbReference type="InterPro" id="IPR001763">
    <property type="entry name" value="Rhodanese-like_dom"/>
</dbReference>
<accession>A0A7K1KQV6</accession>
<dbReference type="InterPro" id="IPR050250">
    <property type="entry name" value="Macrolide_Exporter_MacB"/>
</dbReference>
<protein>
    <submittedName>
        <fullName evidence="10">FtsX-like permease family protein</fullName>
    </submittedName>
</protein>
<dbReference type="EMBL" id="WODC01000009">
    <property type="protein sequence ID" value="MUM78479.1"/>
    <property type="molecule type" value="Genomic_DNA"/>
</dbReference>
<keyword evidence="11" id="KW-1185">Reference proteome</keyword>
<keyword evidence="2" id="KW-1003">Cell membrane</keyword>
<evidence type="ECO:0000256" key="2">
    <source>
        <dbReference type="ARBA" id="ARBA00022475"/>
    </source>
</evidence>
<feature type="transmembrane region" description="Helical" evidence="8">
    <location>
        <begin position="404"/>
        <end position="431"/>
    </location>
</feature>
<keyword evidence="4 8" id="KW-1133">Transmembrane helix</keyword>
<evidence type="ECO:0000256" key="3">
    <source>
        <dbReference type="ARBA" id="ARBA00022692"/>
    </source>
</evidence>
<evidence type="ECO:0000256" key="5">
    <source>
        <dbReference type="ARBA" id="ARBA00023136"/>
    </source>
</evidence>
<name>A0A7K1KQV6_9BACT</name>
<dbReference type="Pfam" id="PF02687">
    <property type="entry name" value="FtsX"/>
    <property type="match status" value="1"/>
</dbReference>
<dbReference type="PANTHER" id="PTHR30572">
    <property type="entry name" value="MEMBRANE COMPONENT OF TRANSPORTER-RELATED"/>
    <property type="match status" value="1"/>
</dbReference>
<keyword evidence="5 8" id="KW-0472">Membrane</keyword>
<dbReference type="AlphaFoldDB" id="A0A7K1KQV6"/>
<dbReference type="GO" id="GO:0022857">
    <property type="term" value="F:transmembrane transporter activity"/>
    <property type="evidence" value="ECO:0007669"/>
    <property type="project" value="TreeGrafter"/>
</dbReference>
<evidence type="ECO:0000256" key="6">
    <source>
        <dbReference type="ARBA" id="ARBA00038076"/>
    </source>
</evidence>
<comment type="similarity">
    <text evidence="6">Belongs to the ABC-4 integral membrane protein family.</text>
</comment>
<evidence type="ECO:0000313" key="11">
    <source>
        <dbReference type="Proteomes" id="UP000461162"/>
    </source>
</evidence>
<feature type="transmembrane region" description="Helical" evidence="8">
    <location>
        <begin position="77"/>
        <end position="100"/>
    </location>
</feature>
<dbReference type="InterPro" id="IPR003838">
    <property type="entry name" value="ABC3_permease_C"/>
</dbReference>
<comment type="subcellular location">
    <subcellularLocation>
        <location evidence="1">Cell membrane</location>
        <topology evidence="1">Multi-pass membrane protein</topology>
    </subcellularLocation>
</comment>
<dbReference type="Proteomes" id="UP000461162">
    <property type="component" value="Unassembled WGS sequence"/>
</dbReference>
<evidence type="ECO:0000256" key="1">
    <source>
        <dbReference type="ARBA" id="ARBA00004651"/>
    </source>
</evidence>
<dbReference type="PANTHER" id="PTHR30572:SF4">
    <property type="entry name" value="ABC TRANSPORTER PERMEASE YTRF"/>
    <property type="match status" value="1"/>
</dbReference>
<reference evidence="10 11" key="1">
    <citation type="submission" date="2019-11" db="EMBL/GenBank/DDBJ databases">
        <title>Pseudodesulfovibrio alkaliphilus, sp. nov., an alkaliphilic sulfate-reducing bacteria from mud volcano of Taman peninsula, Russia.</title>
        <authorList>
            <person name="Frolova A."/>
            <person name="Merkel A.Y."/>
            <person name="Slobodkin A.I."/>
        </authorList>
    </citation>
    <scope>NUCLEOTIDE SEQUENCE [LARGE SCALE GENOMIC DNA]</scope>
    <source>
        <strain evidence="10 11">F-1</strain>
    </source>
</reference>
<evidence type="ECO:0000259" key="9">
    <source>
        <dbReference type="PROSITE" id="PS50206"/>
    </source>
</evidence>
<dbReference type="InterPro" id="IPR025857">
    <property type="entry name" value="MacB_PCD"/>
</dbReference>
<feature type="transmembrane region" description="Helical" evidence="8">
    <location>
        <begin position="361"/>
        <end position="383"/>
    </location>
</feature>
<dbReference type="GO" id="GO:0005886">
    <property type="term" value="C:plasma membrane"/>
    <property type="evidence" value="ECO:0007669"/>
    <property type="project" value="UniProtKB-SubCell"/>
</dbReference>